<evidence type="ECO:0000313" key="3">
    <source>
        <dbReference type="EMBL" id="KAK7485604.1"/>
    </source>
</evidence>
<dbReference type="PANTHER" id="PTHR12475:SF4">
    <property type="entry name" value="PROTEIN THEM6"/>
    <property type="match status" value="1"/>
</dbReference>
<sequence length="365" mass="42672">MWSKITSAIQCKEFDDVILKMSRVALPVSLLWMLFDVSYFVRTAVLGCVCALTHTREPPGPFAEQVYSGICLSTDLDYMLHMNNGRYLRECDFARFHYCCHSHMREVLKKMGASYVVKANNIRYRRSIHFLERFRTHTKLVYWDDRNFYLQQLMIRTSDNFICAVNYSAHTVLTTTNVQPQDVLNSLYGHIERPPAPPEVAAWIHSTELSSKALRRSICLTTDLDFMLHMNNGRYLRECDFARFNFWFRSHLYAALGRLHASITNKANNIRYRRSIEFLQRFHTHTKLVYWDKRNFYLEQKMIRTSDNFICAVNYTCQTVSPASVKPQDVLDSLYGHVDCPPAPPEIAAWIQSTELSSQALRRSE</sequence>
<gene>
    <name evidence="3" type="ORF">BaRGS_00023179</name>
</gene>
<dbReference type="Proteomes" id="UP001519460">
    <property type="component" value="Unassembled WGS sequence"/>
</dbReference>
<proteinExistence type="inferred from homology"/>
<dbReference type="EMBL" id="JACVVK020000192">
    <property type="protein sequence ID" value="KAK7485604.1"/>
    <property type="molecule type" value="Genomic_DNA"/>
</dbReference>
<protein>
    <recommendedName>
        <fullName evidence="2">Protein THEM6</fullName>
    </recommendedName>
</protein>
<keyword evidence="4" id="KW-1185">Reference proteome</keyword>
<dbReference type="Gene3D" id="3.10.129.10">
    <property type="entry name" value="Hotdog Thioesterase"/>
    <property type="match status" value="2"/>
</dbReference>
<dbReference type="PANTHER" id="PTHR12475">
    <property type="match status" value="1"/>
</dbReference>
<dbReference type="SUPFAM" id="SSF54637">
    <property type="entry name" value="Thioesterase/thiol ester dehydrase-isomerase"/>
    <property type="match status" value="2"/>
</dbReference>
<comment type="caution">
    <text evidence="3">The sequence shown here is derived from an EMBL/GenBank/DDBJ whole genome shotgun (WGS) entry which is preliminary data.</text>
</comment>
<evidence type="ECO:0000256" key="2">
    <source>
        <dbReference type="ARBA" id="ARBA00041112"/>
    </source>
</evidence>
<evidence type="ECO:0000256" key="1">
    <source>
        <dbReference type="ARBA" id="ARBA00038228"/>
    </source>
</evidence>
<dbReference type="InterPro" id="IPR029069">
    <property type="entry name" value="HotDog_dom_sf"/>
</dbReference>
<name>A0ABD0KEQ8_9CAEN</name>
<reference evidence="3 4" key="1">
    <citation type="journal article" date="2023" name="Sci. Data">
        <title>Genome assembly of the Korean intertidal mud-creeper Batillaria attramentaria.</title>
        <authorList>
            <person name="Patra A.K."/>
            <person name="Ho P.T."/>
            <person name="Jun S."/>
            <person name="Lee S.J."/>
            <person name="Kim Y."/>
            <person name="Won Y.J."/>
        </authorList>
    </citation>
    <scope>NUCLEOTIDE SEQUENCE [LARGE SCALE GENOMIC DNA]</scope>
    <source>
        <strain evidence="3">Wonlab-2016</strain>
    </source>
</reference>
<organism evidence="3 4">
    <name type="scientific">Batillaria attramentaria</name>
    <dbReference type="NCBI Taxonomy" id="370345"/>
    <lineage>
        <taxon>Eukaryota</taxon>
        <taxon>Metazoa</taxon>
        <taxon>Spiralia</taxon>
        <taxon>Lophotrochozoa</taxon>
        <taxon>Mollusca</taxon>
        <taxon>Gastropoda</taxon>
        <taxon>Caenogastropoda</taxon>
        <taxon>Sorbeoconcha</taxon>
        <taxon>Cerithioidea</taxon>
        <taxon>Batillariidae</taxon>
        <taxon>Batillaria</taxon>
    </lineage>
</organism>
<dbReference type="InterPro" id="IPR051490">
    <property type="entry name" value="THEM6_lcsJ_thioesterase"/>
</dbReference>
<dbReference type="Pfam" id="PF13279">
    <property type="entry name" value="4HBT_2"/>
    <property type="match status" value="2"/>
</dbReference>
<evidence type="ECO:0000313" key="4">
    <source>
        <dbReference type="Proteomes" id="UP001519460"/>
    </source>
</evidence>
<dbReference type="CDD" id="cd00586">
    <property type="entry name" value="4HBT"/>
    <property type="match status" value="2"/>
</dbReference>
<dbReference type="AlphaFoldDB" id="A0ABD0KEQ8"/>
<comment type="similarity">
    <text evidence="1">Belongs to the THEM6 family.</text>
</comment>
<accession>A0ABD0KEQ8</accession>